<evidence type="ECO:0000313" key="9">
    <source>
        <dbReference type="Proteomes" id="UP000528457"/>
    </source>
</evidence>
<evidence type="ECO:0000256" key="4">
    <source>
        <dbReference type="ARBA" id="ARBA00023136"/>
    </source>
</evidence>
<comment type="caution">
    <text evidence="8">The sequence shown here is derived from an EMBL/GenBank/DDBJ whole genome shotgun (WGS) entry which is preliminary data.</text>
</comment>
<proteinExistence type="predicted"/>
<gene>
    <name evidence="8" type="ORF">HNR48_003637</name>
</gene>
<dbReference type="GO" id="GO:0005506">
    <property type="term" value="F:iron ion binding"/>
    <property type="evidence" value="ECO:0007669"/>
    <property type="project" value="InterPro"/>
</dbReference>
<name>A0A7X0MXK6_9GAMM</name>
<evidence type="ECO:0000256" key="1">
    <source>
        <dbReference type="ARBA" id="ARBA00004370"/>
    </source>
</evidence>
<comment type="subcellular location">
    <subcellularLocation>
        <location evidence="1">Membrane</location>
    </subcellularLocation>
</comment>
<organism evidence="8 9">
    <name type="scientific">Pseudoteredinibacter isoporae</name>
    <dbReference type="NCBI Taxonomy" id="570281"/>
    <lineage>
        <taxon>Bacteria</taxon>
        <taxon>Pseudomonadati</taxon>
        <taxon>Pseudomonadota</taxon>
        <taxon>Gammaproteobacteria</taxon>
        <taxon>Cellvibrionales</taxon>
        <taxon>Cellvibrionaceae</taxon>
        <taxon>Pseudoteredinibacter</taxon>
    </lineage>
</organism>
<dbReference type="Pfam" id="PF04116">
    <property type="entry name" value="FA_hydroxylase"/>
    <property type="match status" value="1"/>
</dbReference>
<feature type="transmembrane region" description="Helical" evidence="6">
    <location>
        <begin position="32"/>
        <end position="50"/>
    </location>
</feature>
<dbReference type="GO" id="GO:0008610">
    <property type="term" value="P:lipid biosynthetic process"/>
    <property type="evidence" value="ECO:0007669"/>
    <property type="project" value="InterPro"/>
</dbReference>
<dbReference type="AlphaFoldDB" id="A0A7X0MXK6"/>
<evidence type="ECO:0000313" key="8">
    <source>
        <dbReference type="EMBL" id="MBB6523335.1"/>
    </source>
</evidence>
<feature type="transmembrane region" description="Helical" evidence="6">
    <location>
        <begin position="118"/>
        <end position="136"/>
    </location>
</feature>
<protein>
    <submittedName>
        <fullName evidence="8">Sterol desaturase/sphingolipid hydroxylase (Fatty acid hydroxylase superfamily)</fullName>
    </submittedName>
</protein>
<dbReference type="Proteomes" id="UP000528457">
    <property type="component" value="Unassembled WGS sequence"/>
</dbReference>
<dbReference type="GO" id="GO:0016020">
    <property type="term" value="C:membrane"/>
    <property type="evidence" value="ECO:0007669"/>
    <property type="project" value="UniProtKB-SubCell"/>
</dbReference>
<feature type="region of interest" description="Disordered" evidence="5">
    <location>
        <begin position="295"/>
        <end position="316"/>
    </location>
</feature>
<feature type="transmembrane region" description="Helical" evidence="6">
    <location>
        <begin position="71"/>
        <end position="98"/>
    </location>
</feature>
<reference evidence="8 9" key="1">
    <citation type="submission" date="2020-08" db="EMBL/GenBank/DDBJ databases">
        <title>Genomic Encyclopedia of Type Strains, Phase IV (KMG-IV): sequencing the most valuable type-strain genomes for metagenomic binning, comparative biology and taxonomic classification.</title>
        <authorList>
            <person name="Goeker M."/>
        </authorList>
    </citation>
    <scope>NUCLEOTIDE SEQUENCE [LARGE SCALE GENOMIC DNA]</scope>
    <source>
        <strain evidence="8 9">DSM 22368</strain>
    </source>
</reference>
<feature type="transmembrane region" description="Helical" evidence="6">
    <location>
        <begin position="7"/>
        <end position="26"/>
    </location>
</feature>
<feature type="compositionally biased region" description="Polar residues" evidence="5">
    <location>
        <begin position="303"/>
        <end position="316"/>
    </location>
</feature>
<sequence length="316" mass="37020">MQRYMPYIAFPMVLLGGLWICSSLFGPLENPALAPFVVILAWAIPWMIFLEWWTPYREAWSRNHGDVKTDVIYLLLIQSLWPRLLSAFWITALASATIWCSQNLQFFDGQSWPHHWPLALQLVLALLLAEFGRYWVHRWAHEVSFLWRFHAVHHSVERLYWLNAARFHPVEKILLHIPETLPFILLGANAEVLALYFVTTGIHGLFQHSNIKLKLGPFNYVFAMAELHRFHHSKVIRESNSNYGNNLIIWDLVFGTFYWPKRREVGDIGLLNPEYPKSFLHQCLAPFHKAKLDKPADYASNPEKYQQSEQSLSRTQ</sequence>
<evidence type="ECO:0000256" key="6">
    <source>
        <dbReference type="SAM" id="Phobius"/>
    </source>
</evidence>
<dbReference type="EMBL" id="JACHHT010000003">
    <property type="protein sequence ID" value="MBB6523335.1"/>
    <property type="molecule type" value="Genomic_DNA"/>
</dbReference>
<keyword evidence="9" id="KW-1185">Reference proteome</keyword>
<feature type="domain" description="Fatty acid hydroxylase" evidence="7">
    <location>
        <begin position="123"/>
        <end position="256"/>
    </location>
</feature>
<keyword evidence="4 6" id="KW-0472">Membrane</keyword>
<keyword evidence="2 6" id="KW-0812">Transmembrane</keyword>
<dbReference type="GO" id="GO:0016491">
    <property type="term" value="F:oxidoreductase activity"/>
    <property type="evidence" value="ECO:0007669"/>
    <property type="project" value="InterPro"/>
</dbReference>
<keyword evidence="3 6" id="KW-1133">Transmembrane helix</keyword>
<evidence type="ECO:0000256" key="5">
    <source>
        <dbReference type="SAM" id="MobiDB-lite"/>
    </source>
</evidence>
<dbReference type="PANTHER" id="PTHR11863">
    <property type="entry name" value="STEROL DESATURASE"/>
    <property type="match status" value="1"/>
</dbReference>
<dbReference type="InterPro" id="IPR050307">
    <property type="entry name" value="Sterol_Desaturase_Related"/>
</dbReference>
<accession>A0A7X0MXK6</accession>
<dbReference type="InterPro" id="IPR006694">
    <property type="entry name" value="Fatty_acid_hydroxylase"/>
</dbReference>
<evidence type="ECO:0000259" key="7">
    <source>
        <dbReference type="Pfam" id="PF04116"/>
    </source>
</evidence>
<evidence type="ECO:0000256" key="3">
    <source>
        <dbReference type="ARBA" id="ARBA00022989"/>
    </source>
</evidence>
<evidence type="ECO:0000256" key="2">
    <source>
        <dbReference type="ARBA" id="ARBA00022692"/>
    </source>
</evidence>
<dbReference type="RefSeq" id="WP_166848175.1">
    <property type="nucleotide sequence ID" value="NZ_JAAONY010000003.1"/>
</dbReference>
<dbReference type="InParanoid" id="A0A7X0MXK6"/>